<evidence type="ECO:0000313" key="2">
    <source>
        <dbReference type="EMBL" id="WKN36461.1"/>
    </source>
</evidence>
<sequence length="67" mass="7147">MQRTIGIILFVIGLIGTLITGIQALQDSETFSLFGLDIGVSSANWTPLIISVAVLIIGLVMMRSKKA</sequence>
<feature type="transmembrane region" description="Helical" evidence="1">
    <location>
        <begin position="7"/>
        <end position="25"/>
    </location>
</feature>
<reference evidence="2" key="2">
    <citation type="journal article" date="2024" name="Antonie Van Leeuwenhoek">
        <title>Roseihalotalea indica gen. nov., sp. nov., a halophilic Bacteroidetes from mesopelagic Southwest Indian Ocean with higher carbohydrate metabolic potential.</title>
        <authorList>
            <person name="Chen B."/>
            <person name="Zhang M."/>
            <person name="Lin D."/>
            <person name="Ye J."/>
            <person name="Tang K."/>
        </authorList>
    </citation>
    <scope>NUCLEOTIDE SEQUENCE</scope>
    <source>
        <strain evidence="2">TK19036</strain>
    </source>
</reference>
<dbReference type="EMBL" id="CP120682">
    <property type="protein sequence ID" value="WKN36461.1"/>
    <property type="molecule type" value="Genomic_DNA"/>
</dbReference>
<evidence type="ECO:0000256" key="1">
    <source>
        <dbReference type="SAM" id="Phobius"/>
    </source>
</evidence>
<name>A0AA49JDX0_9BACT</name>
<accession>A0AA49JDX0</accession>
<reference evidence="2" key="1">
    <citation type="journal article" date="2023" name="Comput. Struct. Biotechnol. J.">
        <title>Discovery of a novel marine Bacteroidetes with a rich repertoire of carbohydrate-active enzymes.</title>
        <authorList>
            <person name="Chen B."/>
            <person name="Liu G."/>
            <person name="Chen Q."/>
            <person name="Wang H."/>
            <person name="Liu L."/>
            <person name="Tang K."/>
        </authorList>
    </citation>
    <scope>NUCLEOTIDE SEQUENCE</scope>
    <source>
        <strain evidence="2">TK19036</strain>
    </source>
</reference>
<feature type="transmembrane region" description="Helical" evidence="1">
    <location>
        <begin position="45"/>
        <end position="62"/>
    </location>
</feature>
<organism evidence="2">
    <name type="scientific">Roseihalotalea indica</name>
    <dbReference type="NCBI Taxonomy" id="2867963"/>
    <lineage>
        <taxon>Bacteria</taxon>
        <taxon>Pseudomonadati</taxon>
        <taxon>Bacteroidota</taxon>
        <taxon>Cytophagia</taxon>
        <taxon>Cytophagales</taxon>
        <taxon>Catalimonadaceae</taxon>
        <taxon>Roseihalotalea</taxon>
    </lineage>
</organism>
<evidence type="ECO:0008006" key="3">
    <source>
        <dbReference type="Google" id="ProtNLM"/>
    </source>
</evidence>
<keyword evidence="1" id="KW-0472">Membrane</keyword>
<proteinExistence type="predicted"/>
<keyword evidence="1" id="KW-0812">Transmembrane</keyword>
<dbReference type="AlphaFoldDB" id="A0AA49JDX0"/>
<protein>
    <recommendedName>
        <fullName evidence="3">Transglycosylase</fullName>
    </recommendedName>
</protein>
<gene>
    <name evidence="2" type="ORF">K4G66_29295</name>
</gene>
<keyword evidence="1" id="KW-1133">Transmembrane helix</keyword>